<evidence type="ECO:0000259" key="1">
    <source>
        <dbReference type="Pfam" id="PF09722"/>
    </source>
</evidence>
<name>X1H8I9_9ZZZZ</name>
<gene>
    <name evidence="2" type="ORF">S03H2_38075</name>
</gene>
<comment type="caution">
    <text evidence="2">The sequence shown here is derived from an EMBL/GenBank/DDBJ whole genome shotgun (WGS) entry which is preliminary data.</text>
</comment>
<dbReference type="AlphaFoldDB" id="X1H8I9"/>
<feature type="non-terminal residue" evidence="2">
    <location>
        <position position="1"/>
    </location>
</feature>
<protein>
    <recommendedName>
        <fullName evidence="1">Antitoxin Xre/MbcA/ParS-like toxin-binding domain-containing protein</fullName>
    </recommendedName>
</protein>
<dbReference type="InterPro" id="IPR024467">
    <property type="entry name" value="Xre/MbcA/ParS-like_toxin-bd"/>
</dbReference>
<proteinExistence type="predicted"/>
<organism evidence="2">
    <name type="scientific">marine sediment metagenome</name>
    <dbReference type="NCBI Taxonomy" id="412755"/>
    <lineage>
        <taxon>unclassified sequences</taxon>
        <taxon>metagenomes</taxon>
        <taxon>ecological metagenomes</taxon>
    </lineage>
</organism>
<evidence type="ECO:0000313" key="2">
    <source>
        <dbReference type="EMBL" id="GAH53395.1"/>
    </source>
</evidence>
<dbReference type="EMBL" id="BARU01023461">
    <property type="protein sequence ID" value="GAH53395.1"/>
    <property type="molecule type" value="Genomic_DNA"/>
</dbReference>
<reference evidence="2" key="1">
    <citation type="journal article" date="2014" name="Front. Microbiol.">
        <title>High frequency of phylogenetically diverse reductive dehalogenase-homologous genes in deep subseafloor sedimentary metagenomes.</title>
        <authorList>
            <person name="Kawai M."/>
            <person name="Futagami T."/>
            <person name="Toyoda A."/>
            <person name="Takaki Y."/>
            <person name="Nishi S."/>
            <person name="Hori S."/>
            <person name="Arai W."/>
            <person name="Tsubouchi T."/>
            <person name="Morono Y."/>
            <person name="Uchiyama I."/>
            <person name="Ito T."/>
            <person name="Fujiyama A."/>
            <person name="Inagaki F."/>
            <person name="Takami H."/>
        </authorList>
    </citation>
    <scope>NUCLEOTIDE SEQUENCE</scope>
    <source>
        <strain evidence="2">Expedition CK06-06</strain>
    </source>
</reference>
<feature type="domain" description="Antitoxin Xre/MbcA/ParS-like toxin-binding" evidence="1">
    <location>
        <begin position="199"/>
        <end position="236"/>
    </location>
</feature>
<sequence>SLSDFLQQKGYLLRQYVITRGADPAESPRIVTSHGEEMVIYEAIYDVIDCALVVEKLSKISDYQMTGYTEHKDGEVLNYTFDWLERGDSSKLFKGKHPKEGMIFQSFFTEGPGHESYRVLGNLKLGPDRLKLSAMGEDRFKVGKTVLEKNLEPAVKHRLDSIQTLESKLSEDRGASDTEEIDPEIQKGITKDFFDKYYRDWLDSKIPALGDKTPREAARTKEGRRELEELLRLLEYREQSRRENGQPEYDIAWIRKELGIEKK</sequence>
<accession>X1H8I9</accession>
<dbReference type="Pfam" id="PF09722">
    <property type="entry name" value="Xre_MbcA_ParS_C"/>
    <property type="match status" value="1"/>
</dbReference>